<dbReference type="InterPro" id="IPR001460">
    <property type="entry name" value="PCN-bd_Tpept"/>
</dbReference>
<keyword evidence="12 14" id="KW-0472">Membrane</keyword>
<keyword evidence="8 17" id="KW-0378">Hydrolase</keyword>
<evidence type="ECO:0000256" key="11">
    <source>
        <dbReference type="ARBA" id="ARBA00022989"/>
    </source>
</evidence>
<keyword evidence="4" id="KW-1003">Cell membrane</keyword>
<dbReference type="GO" id="GO:0009252">
    <property type="term" value="P:peptidoglycan biosynthetic process"/>
    <property type="evidence" value="ECO:0007669"/>
    <property type="project" value="UniProtKB-KW"/>
</dbReference>
<organism evidence="17 18">
    <name type="scientific">Fimbriimonas ginsengisoli</name>
    <dbReference type="NCBI Taxonomy" id="1005039"/>
    <lineage>
        <taxon>Bacteria</taxon>
        <taxon>Bacillati</taxon>
        <taxon>Armatimonadota</taxon>
        <taxon>Fimbriimonadia</taxon>
        <taxon>Fimbriimonadales</taxon>
        <taxon>Fimbriimonadaceae</taxon>
        <taxon>Fimbriimonas</taxon>
    </lineage>
</organism>
<gene>
    <name evidence="17" type="primary">mrdA</name>
    <name evidence="17" type="ORF">HYR64_10525</name>
</gene>
<dbReference type="Gene3D" id="3.90.1310.10">
    <property type="entry name" value="Penicillin-binding protein 2a (Domain 2)"/>
    <property type="match status" value="1"/>
</dbReference>
<reference evidence="17" key="1">
    <citation type="submission" date="2020-07" db="EMBL/GenBank/DDBJ databases">
        <title>Huge and variable diversity of episymbiotic CPR bacteria and DPANN archaea in groundwater ecosystems.</title>
        <authorList>
            <person name="He C.Y."/>
            <person name="Keren R."/>
            <person name="Whittaker M."/>
            <person name="Farag I.F."/>
            <person name="Doudna J."/>
            <person name="Cate J.H.D."/>
            <person name="Banfield J.F."/>
        </authorList>
    </citation>
    <scope>NUCLEOTIDE SEQUENCE</scope>
    <source>
        <strain evidence="17">NC_groundwater_17_Pr7_B-0.1um_64_12</strain>
    </source>
</reference>
<dbReference type="EMBL" id="JACOSL010000064">
    <property type="protein sequence ID" value="MBI1757528.1"/>
    <property type="molecule type" value="Genomic_DNA"/>
</dbReference>
<evidence type="ECO:0000256" key="6">
    <source>
        <dbReference type="ARBA" id="ARBA00022670"/>
    </source>
</evidence>
<accession>A0A931PUL7</accession>
<name>A0A931PUL7_FIMGI</name>
<comment type="subcellular location">
    <subcellularLocation>
        <location evidence="2">Cell membrane</location>
    </subcellularLocation>
    <subcellularLocation>
        <location evidence="1">Membrane</location>
        <topology evidence="1">Single-pass membrane protein</topology>
    </subcellularLocation>
</comment>
<sequence>MFVIHAPRRPVLDARVLVFPVIAGLALAAIFLRLWYLQVVKGDELSERARFFRNTAVSRPAPRGIVFDRKGRVLAGVRSVYVVTAIPAIVRKNDWVLGKIAEMLGTDEQKLADRVKDAAWRPYLPATIMVNVGVQIASRIAELGADLPGIGIESQPMRTYPDPKTFAHVLGYVWTPNENDVARLADLDVKPAAYVGKLGIEYVYEKDLMGAAGQERLEVDAKRRPVRLVGRDNAVPGAQAILSIDAELQRLAVEQLGGRPGAVVAIDPNNGEVLCLASSPTYDASLFDGGISHADWERLSDNPDRPLLNRAASASYAPGSAFKLVVSLAAMRKGTFDPNRTFYCPGYYTVGNRKSKCLGQHGSISYHEALTKSCNTYFSDLAVRTGADAIRDEAIACGFNSQTLVDLRSESRGLVPTEEWIDKHRKPPQWYAGDTVNLGIGQGELRATPLQMANLVALVATRGRQYQPHLMHALRRPGAPAELTQPAMLHQVDAPEAFWDELTSAMADVIDRGTAVRAKIPGLRWAGKTGSAEHKHEKKTHSWFIGFAPLDHPRIAIAVLAEEAGHGGDVAAPVAAAVVRHYLRLDASTKAAAKSAAAASAVEASAARPSLR</sequence>
<keyword evidence="7 14" id="KW-0812">Transmembrane</keyword>
<evidence type="ECO:0000256" key="5">
    <source>
        <dbReference type="ARBA" id="ARBA00022519"/>
    </source>
</evidence>
<evidence type="ECO:0000256" key="9">
    <source>
        <dbReference type="ARBA" id="ARBA00022960"/>
    </source>
</evidence>
<dbReference type="GO" id="GO:0006508">
    <property type="term" value="P:proteolysis"/>
    <property type="evidence" value="ECO:0007669"/>
    <property type="project" value="UniProtKB-KW"/>
</dbReference>
<evidence type="ECO:0000256" key="2">
    <source>
        <dbReference type="ARBA" id="ARBA00004236"/>
    </source>
</evidence>
<dbReference type="GO" id="GO:0005886">
    <property type="term" value="C:plasma membrane"/>
    <property type="evidence" value="ECO:0007669"/>
    <property type="project" value="UniProtKB-SubCell"/>
</dbReference>
<dbReference type="Gene3D" id="3.30.1390.30">
    <property type="entry name" value="Penicillin-binding protein 2a, domain 3"/>
    <property type="match status" value="1"/>
</dbReference>
<comment type="similarity">
    <text evidence="3">Belongs to the transpeptidase family.</text>
</comment>
<feature type="transmembrane region" description="Helical" evidence="14">
    <location>
        <begin position="12"/>
        <end position="36"/>
    </location>
</feature>
<evidence type="ECO:0000313" key="17">
    <source>
        <dbReference type="EMBL" id="MBI1757528.1"/>
    </source>
</evidence>
<dbReference type="InterPro" id="IPR036138">
    <property type="entry name" value="PBP_dimer_sf"/>
</dbReference>
<evidence type="ECO:0000256" key="4">
    <source>
        <dbReference type="ARBA" id="ARBA00022475"/>
    </source>
</evidence>
<dbReference type="GO" id="GO:0008658">
    <property type="term" value="F:penicillin binding"/>
    <property type="evidence" value="ECO:0007669"/>
    <property type="project" value="InterPro"/>
</dbReference>
<keyword evidence="11 14" id="KW-1133">Transmembrane helix</keyword>
<dbReference type="PANTHER" id="PTHR30627">
    <property type="entry name" value="PEPTIDOGLYCAN D,D-TRANSPEPTIDASE"/>
    <property type="match status" value="1"/>
</dbReference>
<dbReference type="InterPro" id="IPR005311">
    <property type="entry name" value="PBP_dimer"/>
</dbReference>
<comment type="caution">
    <text evidence="17">The sequence shown here is derived from an EMBL/GenBank/DDBJ whole genome shotgun (WGS) entry which is preliminary data.</text>
</comment>
<evidence type="ECO:0000313" key="18">
    <source>
        <dbReference type="Proteomes" id="UP000727962"/>
    </source>
</evidence>
<dbReference type="EC" id="3.4.16.4" evidence="17"/>
<evidence type="ECO:0000256" key="10">
    <source>
        <dbReference type="ARBA" id="ARBA00022984"/>
    </source>
</evidence>
<dbReference type="Gene3D" id="3.40.710.10">
    <property type="entry name" value="DD-peptidase/beta-lactamase superfamily"/>
    <property type="match status" value="1"/>
</dbReference>
<keyword evidence="13" id="KW-0961">Cell wall biogenesis/degradation</keyword>
<keyword evidence="10" id="KW-0573">Peptidoglycan synthesis</keyword>
<evidence type="ECO:0000256" key="1">
    <source>
        <dbReference type="ARBA" id="ARBA00004167"/>
    </source>
</evidence>
<evidence type="ECO:0000256" key="14">
    <source>
        <dbReference type="SAM" id="Phobius"/>
    </source>
</evidence>
<proteinExistence type="inferred from homology"/>
<dbReference type="SUPFAM" id="SSF56519">
    <property type="entry name" value="Penicillin binding protein dimerisation domain"/>
    <property type="match status" value="1"/>
</dbReference>
<dbReference type="GO" id="GO:0008360">
    <property type="term" value="P:regulation of cell shape"/>
    <property type="evidence" value="ECO:0007669"/>
    <property type="project" value="UniProtKB-KW"/>
</dbReference>
<dbReference type="InterPro" id="IPR050515">
    <property type="entry name" value="Beta-lactam/transpept"/>
</dbReference>
<dbReference type="GO" id="GO:0071555">
    <property type="term" value="P:cell wall organization"/>
    <property type="evidence" value="ECO:0007669"/>
    <property type="project" value="UniProtKB-KW"/>
</dbReference>
<dbReference type="SUPFAM" id="SSF56601">
    <property type="entry name" value="beta-lactamase/transpeptidase-like"/>
    <property type="match status" value="1"/>
</dbReference>
<dbReference type="NCBIfam" id="TIGR03423">
    <property type="entry name" value="pbp2_mrdA"/>
    <property type="match status" value="1"/>
</dbReference>
<dbReference type="Pfam" id="PF00905">
    <property type="entry name" value="Transpeptidase"/>
    <property type="match status" value="1"/>
</dbReference>
<feature type="domain" description="Penicillin-binding protein dimerisation" evidence="16">
    <location>
        <begin position="60"/>
        <end position="226"/>
    </location>
</feature>
<evidence type="ECO:0000256" key="12">
    <source>
        <dbReference type="ARBA" id="ARBA00023136"/>
    </source>
</evidence>
<evidence type="ECO:0000256" key="8">
    <source>
        <dbReference type="ARBA" id="ARBA00022801"/>
    </source>
</evidence>
<dbReference type="Pfam" id="PF03717">
    <property type="entry name" value="PBP_dimer"/>
    <property type="match status" value="1"/>
</dbReference>
<evidence type="ECO:0000259" key="15">
    <source>
        <dbReference type="Pfam" id="PF00905"/>
    </source>
</evidence>
<evidence type="ECO:0000256" key="3">
    <source>
        <dbReference type="ARBA" id="ARBA00007171"/>
    </source>
</evidence>
<feature type="domain" description="Penicillin-binding protein transpeptidase" evidence="15">
    <location>
        <begin position="261"/>
        <end position="579"/>
    </location>
</feature>
<dbReference type="InterPro" id="IPR012338">
    <property type="entry name" value="Beta-lactam/transpept-like"/>
</dbReference>
<keyword evidence="6" id="KW-0645">Protease</keyword>
<dbReference type="PANTHER" id="PTHR30627:SF2">
    <property type="entry name" value="PEPTIDOGLYCAN D,D-TRANSPEPTIDASE MRDA"/>
    <property type="match status" value="1"/>
</dbReference>
<evidence type="ECO:0000256" key="7">
    <source>
        <dbReference type="ARBA" id="ARBA00022692"/>
    </source>
</evidence>
<keyword evidence="17" id="KW-0121">Carboxypeptidase</keyword>
<dbReference type="GO" id="GO:0009002">
    <property type="term" value="F:serine-type D-Ala-D-Ala carboxypeptidase activity"/>
    <property type="evidence" value="ECO:0007669"/>
    <property type="project" value="UniProtKB-EC"/>
</dbReference>
<dbReference type="Proteomes" id="UP000727962">
    <property type="component" value="Unassembled WGS sequence"/>
</dbReference>
<keyword evidence="5" id="KW-0997">Cell inner membrane</keyword>
<protein>
    <submittedName>
        <fullName evidence="17">Penicillin-binding protein 2</fullName>
        <ecNumber evidence="17">3.4.16.4</ecNumber>
    </submittedName>
</protein>
<evidence type="ECO:0000259" key="16">
    <source>
        <dbReference type="Pfam" id="PF03717"/>
    </source>
</evidence>
<evidence type="ECO:0000256" key="13">
    <source>
        <dbReference type="ARBA" id="ARBA00023316"/>
    </source>
</evidence>
<dbReference type="GO" id="GO:0071972">
    <property type="term" value="F:peptidoglycan L,D-transpeptidase activity"/>
    <property type="evidence" value="ECO:0007669"/>
    <property type="project" value="TreeGrafter"/>
</dbReference>
<dbReference type="InterPro" id="IPR017790">
    <property type="entry name" value="Penicillin-binding_protein_2"/>
</dbReference>
<keyword evidence="9" id="KW-0133">Cell shape</keyword>
<dbReference type="AlphaFoldDB" id="A0A931PUL7"/>